<proteinExistence type="predicted"/>
<reference evidence="4" key="1">
    <citation type="submission" date="2016-07" db="EMBL/GenBank/DDBJ databases">
        <title>Nontailed viruses are major unrecognized killers of bacteria in the ocean.</title>
        <authorList>
            <person name="Kauffman K."/>
            <person name="Hussain F."/>
            <person name="Yang J."/>
            <person name="Arevalo P."/>
            <person name="Brown J."/>
            <person name="Cutler M."/>
            <person name="Kelly L."/>
            <person name="Polz M.F."/>
        </authorList>
    </citation>
    <scope>NUCLEOTIDE SEQUENCE [LARGE SCALE GENOMIC DNA]</scope>
    <source>
        <strain evidence="4">10N.286.55.C1</strain>
    </source>
</reference>
<dbReference type="SUPFAM" id="SSF51182">
    <property type="entry name" value="RmlC-like cupins"/>
    <property type="match status" value="1"/>
</dbReference>
<name>A0A2N7C581_9VIBR</name>
<dbReference type="PANTHER" id="PTHR35848">
    <property type="entry name" value="OXALATE-BINDING PROTEIN"/>
    <property type="match status" value="1"/>
</dbReference>
<organism evidence="3 4">
    <name type="scientific">Vibrio lentus</name>
    <dbReference type="NCBI Taxonomy" id="136468"/>
    <lineage>
        <taxon>Bacteria</taxon>
        <taxon>Pseudomonadati</taxon>
        <taxon>Pseudomonadota</taxon>
        <taxon>Gammaproteobacteria</taxon>
        <taxon>Vibrionales</taxon>
        <taxon>Vibrionaceae</taxon>
        <taxon>Vibrio</taxon>
    </lineage>
</organism>
<dbReference type="GO" id="GO:0046872">
    <property type="term" value="F:metal ion binding"/>
    <property type="evidence" value="ECO:0007669"/>
    <property type="project" value="UniProtKB-KW"/>
</dbReference>
<dbReference type="EMBL" id="MCSI01000063">
    <property type="protein sequence ID" value="PME69958.1"/>
    <property type="molecule type" value="Genomic_DNA"/>
</dbReference>
<comment type="caution">
    <text evidence="3">The sequence shown here is derived from an EMBL/GenBank/DDBJ whole genome shotgun (WGS) entry which is preliminary data.</text>
</comment>
<dbReference type="Gene3D" id="2.60.120.10">
    <property type="entry name" value="Jelly Rolls"/>
    <property type="match status" value="1"/>
</dbReference>
<accession>A0A2N7C581</accession>
<sequence>MTKVKDTASLIGDTFNPFPEPYKSILGDSECKGLGDLFGLTQFGVNLEILEPNAQSALRHWHTKSDEFLYLLEGELCLIMDGGEQVMKRGMCVGFPGGVENGHHLVNRSDKQAKFIVIGSRVAGDKAHYPDDDFKWVEASSGNWVACRKDGTRY</sequence>
<dbReference type="InterPro" id="IPR011051">
    <property type="entry name" value="RmlC_Cupin_sf"/>
</dbReference>
<dbReference type="RefSeq" id="WP_008217680.1">
    <property type="nucleotide sequence ID" value="NZ_MCSH01000008.1"/>
</dbReference>
<feature type="domain" description="Cupin type-2" evidence="2">
    <location>
        <begin position="47"/>
        <end position="118"/>
    </location>
</feature>
<evidence type="ECO:0000313" key="4">
    <source>
        <dbReference type="Proteomes" id="UP000235778"/>
    </source>
</evidence>
<dbReference type="InterPro" id="IPR014710">
    <property type="entry name" value="RmlC-like_jellyroll"/>
</dbReference>
<gene>
    <name evidence="3" type="ORF">BCV30_22550</name>
</gene>
<dbReference type="InterPro" id="IPR051610">
    <property type="entry name" value="GPI/OXD"/>
</dbReference>
<dbReference type="AlphaFoldDB" id="A0A2N7C581"/>
<dbReference type="Proteomes" id="UP000235778">
    <property type="component" value="Unassembled WGS sequence"/>
</dbReference>
<dbReference type="CDD" id="cd02224">
    <property type="entry name" value="cupin_SPO2919-like"/>
    <property type="match status" value="1"/>
</dbReference>
<dbReference type="Pfam" id="PF07883">
    <property type="entry name" value="Cupin_2"/>
    <property type="match status" value="1"/>
</dbReference>
<dbReference type="InterPro" id="IPR013096">
    <property type="entry name" value="Cupin_2"/>
</dbReference>
<evidence type="ECO:0000259" key="2">
    <source>
        <dbReference type="Pfam" id="PF07883"/>
    </source>
</evidence>
<keyword evidence="1" id="KW-0479">Metal-binding</keyword>
<dbReference type="PANTHER" id="PTHR35848:SF9">
    <property type="entry name" value="SLL1358 PROTEIN"/>
    <property type="match status" value="1"/>
</dbReference>
<evidence type="ECO:0000256" key="1">
    <source>
        <dbReference type="ARBA" id="ARBA00022723"/>
    </source>
</evidence>
<evidence type="ECO:0000313" key="3">
    <source>
        <dbReference type="EMBL" id="PME69958.1"/>
    </source>
</evidence>
<protein>
    <submittedName>
        <fullName evidence="3">Cupin</fullName>
    </submittedName>
</protein>